<keyword evidence="4" id="KW-0804">Transcription</keyword>
<organism evidence="7 8">
    <name type="scientific">Myxozyma melibiosi</name>
    <dbReference type="NCBI Taxonomy" id="54550"/>
    <lineage>
        <taxon>Eukaryota</taxon>
        <taxon>Fungi</taxon>
        <taxon>Dikarya</taxon>
        <taxon>Ascomycota</taxon>
        <taxon>Saccharomycotina</taxon>
        <taxon>Lipomycetes</taxon>
        <taxon>Lipomycetales</taxon>
        <taxon>Lipomycetaceae</taxon>
        <taxon>Myxozyma</taxon>
    </lineage>
</organism>
<sequence>MPSEAEGGGPPCKRCKERGLLCSPNKTLQAIVQEQARWNARNLKLIRKLLSVVNEARVASSLEPVTVEALGEDGALLRGANPVSSTTSVSTPGVVSAKSHVTPAQKAEELEEDIDVTIPTPESVASAPIQSLYEVTRTPRVATSALDESLAVEISQAGILEKNDFIARGVVTLAEAERFGYLYLRRLDHYFFGLLAKKHTTFASLRKSSTMLTLCAVTVGALHDASGSEAYERLIRELKGLTASLMFRPRLGPEDIRGICVGAYWLSDLGWMLSGLAIRKAISLNYHRDHLSLCHEEDTQEAFIHSQLWLFTFLCNEQISVLQGVPPSGVSRDFVQWQQHMNSKYATDADRRCVSHIDLLFILTRARELYGLDTTRPIPEMLVRQLREFNTQVDRWAARWAGKLAVNSVLGNFPSEAVRVHYHFAKFYICSHAFRGLRTTNYSDGDSPDSQVSSSSLPGGSLLTPDLHELAVTAISTAFGILEALLESTELKAGLVGVPHYFHTMYAFAAVFLLKVCTRYRQHIKVDRHKVFSITEKLIALFSSCACARQHLVLRIARGLKEMLSRCQKIEPMTSGINTPAAGVDQGLNMGNLIALSNAVGEIPLDLENFDFLTAVPPSWPSDFNNM</sequence>
<comment type="caution">
    <text evidence="7">The sequence shown here is derived from an EMBL/GenBank/DDBJ whole genome shotgun (WGS) entry which is preliminary data.</text>
</comment>
<feature type="region of interest" description="Disordered" evidence="6">
    <location>
        <begin position="81"/>
        <end position="102"/>
    </location>
</feature>
<dbReference type="Proteomes" id="UP001498771">
    <property type="component" value="Unassembled WGS sequence"/>
</dbReference>
<evidence type="ECO:0000313" key="8">
    <source>
        <dbReference type="Proteomes" id="UP001498771"/>
    </source>
</evidence>
<dbReference type="InterPro" id="IPR051089">
    <property type="entry name" value="prtT"/>
</dbReference>
<feature type="compositionally biased region" description="Low complexity" evidence="6">
    <location>
        <begin position="82"/>
        <end position="96"/>
    </location>
</feature>
<evidence type="ECO:0000256" key="3">
    <source>
        <dbReference type="ARBA" id="ARBA00023125"/>
    </source>
</evidence>
<comment type="subcellular location">
    <subcellularLocation>
        <location evidence="1">Nucleus</location>
    </subcellularLocation>
</comment>
<keyword evidence="5" id="KW-0539">Nucleus</keyword>
<evidence type="ECO:0000256" key="4">
    <source>
        <dbReference type="ARBA" id="ARBA00023163"/>
    </source>
</evidence>
<name>A0ABR1F270_9ASCO</name>
<dbReference type="PANTHER" id="PTHR31845">
    <property type="entry name" value="FINGER DOMAIN PROTEIN, PUTATIVE-RELATED"/>
    <property type="match status" value="1"/>
</dbReference>
<evidence type="ECO:0000256" key="1">
    <source>
        <dbReference type="ARBA" id="ARBA00004123"/>
    </source>
</evidence>
<protein>
    <recommendedName>
        <fullName evidence="9">Transcription factor domain-containing protein</fullName>
    </recommendedName>
</protein>
<keyword evidence="3" id="KW-0238">DNA-binding</keyword>
<evidence type="ECO:0000256" key="2">
    <source>
        <dbReference type="ARBA" id="ARBA00023015"/>
    </source>
</evidence>
<keyword evidence="8" id="KW-1185">Reference proteome</keyword>
<evidence type="ECO:0000256" key="6">
    <source>
        <dbReference type="SAM" id="MobiDB-lite"/>
    </source>
</evidence>
<evidence type="ECO:0000313" key="7">
    <source>
        <dbReference type="EMBL" id="KAK7203951.1"/>
    </source>
</evidence>
<evidence type="ECO:0008006" key="9">
    <source>
        <dbReference type="Google" id="ProtNLM"/>
    </source>
</evidence>
<dbReference type="CDD" id="cd12148">
    <property type="entry name" value="fungal_TF_MHR"/>
    <property type="match status" value="1"/>
</dbReference>
<evidence type="ECO:0000256" key="5">
    <source>
        <dbReference type="ARBA" id="ARBA00023242"/>
    </source>
</evidence>
<gene>
    <name evidence="7" type="ORF">BZA70DRAFT_282487</name>
</gene>
<accession>A0ABR1F270</accession>
<keyword evidence="2" id="KW-0805">Transcription regulation</keyword>
<reference evidence="7 8" key="1">
    <citation type="submission" date="2024-03" db="EMBL/GenBank/DDBJ databases">
        <title>Genome-scale model development and genomic sequencing of the oleaginous clade Lipomyces.</title>
        <authorList>
            <consortium name="Lawrence Berkeley National Laboratory"/>
            <person name="Czajka J.J."/>
            <person name="Han Y."/>
            <person name="Kim J."/>
            <person name="Mondo S.J."/>
            <person name="Hofstad B.A."/>
            <person name="Robles A."/>
            <person name="Haridas S."/>
            <person name="Riley R."/>
            <person name="LaButti K."/>
            <person name="Pangilinan J."/>
            <person name="Andreopoulos W."/>
            <person name="Lipzen A."/>
            <person name="Yan J."/>
            <person name="Wang M."/>
            <person name="Ng V."/>
            <person name="Grigoriev I.V."/>
            <person name="Spatafora J.W."/>
            <person name="Magnuson J.K."/>
            <person name="Baker S.E."/>
            <person name="Pomraning K.R."/>
        </authorList>
    </citation>
    <scope>NUCLEOTIDE SEQUENCE [LARGE SCALE GENOMIC DNA]</scope>
    <source>
        <strain evidence="7 8">Phaff 52-87</strain>
    </source>
</reference>
<dbReference type="EMBL" id="JBBJBU010000010">
    <property type="protein sequence ID" value="KAK7203951.1"/>
    <property type="molecule type" value="Genomic_DNA"/>
</dbReference>
<dbReference type="RefSeq" id="XP_064766984.1">
    <property type="nucleotide sequence ID" value="XM_064913287.1"/>
</dbReference>
<proteinExistence type="predicted"/>
<dbReference type="PANTHER" id="PTHR31845:SF17">
    <property type="entry name" value="ZN(II)2CYS6 TRANSCRIPTION FACTOR (EUROFUNG)"/>
    <property type="match status" value="1"/>
</dbReference>
<dbReference type="GeneID" id="90038799"/>